<comment type="function">
    <text evidence="6">Aminocarboxypropyltransferase that catalyzes the aminocarboxypropyl transfer on pseudouridine in 18S rRNA. It constitutes the last step in biosynthesis of the hypermodified N1-methyl-N3-(3-amino-3-carboxypropyl) pseudouridine (m1acp3-Psi).</text>
</comment>
<comment type="catalytic activity">
    <reaction evidence="6">
        <text>an N(1)-methylpseudouridine in rRNA + S-adenosyl-L-methionine = N(1)-methyl-N(3)-[(3S)-3-amino-3-carboxypropyl]pseudouridine in rRNA + S-methyl-5'-thioadenosine + H(+)</text>
        <dbReference type="Rhea" id="RHEA:63296"/>
        <dbReference type="Rhea" id="RHEA-COMP:11634"/>
        <dbReference type="Rhea" id="RHEA-COMP:16310"/>
        <dbReference type="ChEBI" id="CHEBI:15378"/>
        <dbReference type="ChEBI" id="CHEBI:17509"/>
        <dbReference type="ChEBI" id="CHEBI:59789"/>
        <dbReference type="ChEBI" id="CHEBI:74890"/>
        <dbReference type="ChEBI" id="CHEBI:146234"/>
        <dbReference type="EC" id="2.5.1.157"/>
    </reaction>
</comment>
<dbReference type="InterPro" id="IPR007209">
    <property type="entry name" value="RNaseL-inhib-like_metal-bd_dom"/>
</dbReference>
<dbReference type="EMBL" id="MDYQ01000812">
    <property type="protein sequence ID" value="PRP72762.1"/>
    <property type="molecule type" value="Genomic_DNA"/>
</dbReference>
<dbReference type="InParanoid" id="A0A2P6MM39"/>
<evidence type="ECO:0000256" key="6">
    <source>
        <dbReference type="HAMAP-Rule" id="MF_03146"/>
    </source>
</evidence>
<keyword evidence="5 6" id="KW-0949">S-adenosyl-L-methionine</keyword>
<dbReference type="InterPro" id="IPR007177">
    <property type="entry name" value="Tsr3_C"/>
</dbReference>
<dbReference type="Proteomes" id="UP000241769">
    <property type="component" value="Unassembled WGS sequence"/>
</dbReference>
<evidence type="ECO:0000256" key="1">
    <source>
        <dbReference type="ARBA" id="ARBA00022490"/>
    </source>
</evidence>
<feature type="binding site" evidence="6">
    <location>
        <position position="97"/>
    </location>
    <ligand>
        <name>S-adenosyl-L-methionine</name>
        <dbReference type="ChEBI" id="CHEBI:59789"/>
    </ligand>
</feature>
<dbReference type="HAMAP" id="MF_01116">
    <property type="entry name" value="TSR3"/>
    <property type="match status" value="1"/>
</dbReference>
<dbReference type="Pfam" id="PF04068">
    <property type="entry name" value="Fer4_RLI"/>
    <property type="match status" value="1"/>
</dbReference>
<dbReference type="GO" id="GO:0030490">
    <property type="term" value="P:maturation of SSU-rRNA"/>
    <property type="evidence" value="ECO:0007669"/>
    <property type="project" value="TreeGrafter"/>
</dbReference>
<evidence type="ECO:0000256" key="3">
    <source>
        <dbReference type="ARBA" id="ARBA00022552"/>
    </source>
</evidence>
<dbReference type="NCBIfam" id="NF002621">
    <property type="entry name" value="PRK02287.1"/>
    <property type="match status" value="1"/>
</dbReference>
<proteinExistence type="inferred from homology"/>
<feature type="region of interest" description="Disordered" evidence="7">
    <location>
        <begin position="204"/>
        <end position="257"/>
    </location>
</feature>
<keyword evidence="1" id="KW-0963">Cytoplasm</keyword>
<keyword evidence="4 6" id="KW-0808">Transferase</keyword>
<reference evidence="10 11" key="1">
    <citation type="journal article" date="2018" name="Genome Biol. Evol.">
        <title>Multiple Roots of Fruiting Body Formation in Amoebozoa.</title>
        <authorList>
            <person name="Hillmann F."/>
            <person name="Forbes G."/>
            <person name="Novohradska S."/>
            <person name="Ferling I."/>
            <person name="Riege K."/>
            <person name="Groth M."/>
            <person name="Westermann M."/>
            <person name="Marz M."/>
            <person name="Spaller T."/>
            <person name="Winckler T."/>
            <person name="Schaap P."/>
            <person name="Glockner G."/>
        </authorList>
    </citation>
    <scope>NUCLEOTIDE SEQUENCE [LARGE SCALE GENOMIC DNA]</scope>
    <source>
        <strain evidence="10 11">Jena</strain>
    </source>
</reference>
<accession>A0A2P6MM39</accession>
<feature type="binding site" evidence="6">
    <location>
        <position position="49"/>
    </location>
    <ligand>
        <name>S-adenosyl-L-methionine</name>
        <dbReference type="ChEBI" id="CHEBI:59789"/>
    </ligand>
</feature>
<dbReference type="PANTHER" id="PTHR20426:SF0">
    <property type="entry name" value="18S RRNA AMINOCARBOXYPROPYLTRANSFERASE"/>
    <property type="match status" value="1"/>
</dbReference>
<dbReference type="InterPro" id="IPR022968">
    <property type="entry name" value="Tsr3-like"/>
</dbReference>
<dbReference type="Pfam" id="PF04034">
    <property type="entry name" value="Ribo_biogen_C"/>
    <property type="match status" value="1"/>
</dbReference>
<feature type="compositionally biased region" description="Basic residues" evidence="7">
    <location>
        <begin position="1"/>
        <end position="11"/>
    </location>
</feature>
<dbReference type="FunCoup" id="A0A2P6MM39">
    <property type="interactions" value="178"/>
</dbReference>
<sequence length="257" mass="29504">MGKDHGRKKTWQKSNNRESEVETEENVATEFPVKLTMWDFGQCDSKRCTGRKLARLGYLKEISISRKTRGIVLSPRGEMSISPADRDVVEKYGITAIDCSWAMIESVPFNKMSSGHHRLLPFLIAANPVNYGKPFKLTCVEAIAATLFITNHFEEAHIVLSKFKWGAGFYDLNRKLLEDYAKCKNSVEVVAVQNEYIKTCEEEQEEKRTLGEDKEEDDLLHNPNHDSWNQGGAEWSDDSEEDEEEEEDNDEEEEDDE</sequence>
<dbReference type="AlphaFoldDB" id="A0A2P6MM39"/>
<dbReference type="GO" id="GO:1904047">
    <property type="term" value="F:S-adenosyl-L-methionine binding"/>
    <property type="evidence" value="ECO:0007669"/>
    <property type="project" value="UniProtKB-UniRule"/>
</dbReference>
<evidence type="ECO:0000313" key="11">
    <source>
        <dbReference type="Proteomes" id="UP000241769"/>
    </source>
</evidence>
<keyword evidence="2 6" id="KW-0690">Ribosome biogenesis</keyword>
<protein>
    <recommendedName>
        <fullName evidence="6">18S rRNA aminocarboxypropyltransferase</fullName>
        <ecNumber evidence="6">2.5.1.157</ecNumber>
    </recommendedName>
</protein>
<evidence type="ECO:0000259" key="8">
    <source>
        <dbReference type="Pfam" id="PF04034"/>
    </source>
</evidence>
<evidence type="ECO:0000256" key="5">
    <source>
        <dbReference type="ARBA" id="ARBA00022691"/>
    </source>
</evidence>
<organism evidence="10 11">
    <name type="scientific">Planoprotostelium fungivorum</name>
    <dbReference type="NCBI Taxonomy" id="1890364"/>
    <lineage>
        <taxon>Eukaryota</taxon>
        <taxon>Amoebozoa</taxon>
        <taxon>Evosea</taxon>
        <taxon>Variosea</taxon>
        <taxon>Cavosteliida</taxon>
        <taxon>Cavosteliaceae</taxon>
        <taxon>Planoprotostelium</taxon>
    </lineage>
</organism>
<gene>
    <name evidence="10" type="ORF">PROFUN_07662</name>
</gene>
<dbReference type="OrthoDB" id="10262062at2759"/>
<dbReference type="GO" id="GO:0000455">
    <property type="term" value="P:enzyme-directed rRNA pseudouridine synthesis"/>
    <property type="evidence" value="ECO:0007669"/>
    <property type="project" value="UniProtKB-UniRule"/>
</dbReference>
<comment type="caution">
    <text evidence="10">The sequence shown here is derived from an EMBL/GenBank/DDBJ whole genome shotgun (WGS) entry which is preliminary data.</text>
</comment>
<feature type="domain" description="16S/18S rRNA aminocarboxypropyltransferase Tsr3 C-terminal" evidence="8">
    <location>
        <begin position="71"/>
        <end position="197"/>
    </location>
</feature>
<evidence type="ECO:0000259" key="9">
    <source>
        <dbReference type="Pfam" id="PF04068"/>
    </source>
</evidence>
<feature type="compositionally biased region" description="Acidic residues" evidence="7">
    <location>
        <begin position="235"/>
        <end position="257"/>
    </location>
</feature>
<evidence type="ECO:0000256" key="2">
    <source>
        <dbReference type="ARBA" id="ARBA00022517"/>
    </source>
</evidence>
<dbReference type="EC" id="2.5.1.157" evidence="6"/>
<keyword evidence="3 6" id="KW-0698">rRNA processing</keyword>
<feature type="binding site" evidence="6">
    <location>
        <position position="120"/>
    </location>
    <ligand>
        <name>S-adenosyl-L-methionine</name>
        <dbReference type="ChEBI" id="CHEBI:59789"/>
    </ligand>
</feature>
<evidence type="ECO:0000313" key="10">
    <source>
        <dbReference type="EMBL" id="PRP72762.1"/>
    </source>
</evidence>
<feature type="region of interest" description="Disordered" evidence="7">
    <location>
        <begin position="1"/>
        <end position="26"/>
    </location>
</feature>
<feature type="domain" description="RNase L inhibitor RLI-like possible metal-binding" evidence="9">
    <location>
        <begin position="33"/>
        <end position="63"/>
    </location>
</feature>
<evidence type="ECO:0000256" key="4">
    <source>
        <dbReference type="ARBA" id="ARBA00022679"/>
    </source>
</evidence>
<name>A0A2P6MM39_9EUKA</name>
<dbReference type="PANTHER" id="PTHR20426">
    <property type="entry name" value="RIBOSOME BIOGENESIS PROTEIN TSR3 HOMOLOG"/>
    <property type="match status" value="1"/>
</dbReference>
<dbReference type="GO" id="GO:0106388">
    <property type="term" value="F:rRNA small subunit aminocarboxypropyltransferase activity"/>
    <property type="evidence" value="ECO:0007669"/>
    <property type="project" value="UniProtKB-EC"/>
</dbReference>
<comment type="similarity">
    <text evidence="6">Belongs to the TDD superfamily. TSR3 family.</text>
</comment>
<evidence type="ECO:0000256" key="7">
    <source>
        <dbReference type="SAM" id="MobiDB-lite"/>
    </source>
</evidence>
<keyword evidence="11" id="KW-1185">Reference proteome</keyword>
<dbReference type="STRING" id="1890364.A0A2P6MM39"/>
<comment type="caution">
    <text evidence="6">Lacks conserved residue(s) required for the propagation of feature annotation.</text>
</comment>